<dbReference type="PANTHER" id="PTHR24232:SF41">
    <property type="entry name" value="LYSOPHOSPHATIDIC ACID RECEPTOR 4"/>
    <property type="match status" value="1"/>
</dbReference>
<feature type="transmembrane region" description="Helical" evidence="6">
    <location>
        <begin position="219"/>
        <end position="241"/>
    </location>
</feature>
<keyword evidence="3" id="KW-0675">Receptor</keyword>
<protein>
    <recommendedName>
        <fullName evidence="9">G-protein coupled receptors family 1 profile domain-containing protein</fullName>
    </recommendedName>
</protein>
<dbReference type="PANTHER" id="PTHR24232">
    <property type="entry name" value="G-PROTEIN COUPLED RECEPTOR"/>
    <property type="match status" value="1"/>
</dbReference>
<keyword evidence="6" id="KW-1133">Transmembrane helix</keyword>
<evidence type="ECO:0000256" key="1">
    <source>
        <dbReference type="ARBA" id="ARBA00004141"/>
    </source>
</evidence>
<comment type="subcellular location">
    <subcellularLocation>
        <location evidence="1">Membrane</location>
        <topology evidence="1">Multi-pass membrane protein</topology>
    </subcellularLocation>
</comment>
<evidence type="ECO:0000313" key="7">
    <source>
        <dbReference type="EMBL" id="MEQ2235972.1"/>
    </source>
</evidence>
<organism evidence="7 8">
    <name type="scientific">Ilyodon furcidens</name>
    <name type="common">goldbreast splitfin</name>
    <dbReference type="NCBI Taxonomy" id="33524"/>
    <lineage>
        <taxon>Eukaryota</taxon>
        <taxon>Metazoa</taxon>
        <taxon>Chordata</taxon>
        <taxon>Craniata</taxon>
        <taxon>Vertebrata</taxon>
        <taxon>Euteleostomi</taxon>
        <taxon>Actinopterygii</taxon>
        <taxon>Neopterygii</taxon>
        <taxon>Teleostei</taxon>
        <taxon>Neoteleostei</taxon>
        <taxon>Acanthomorphata</taxon>
        <taxon>Ovalentaria</taxon>
        <taxon>Atherinomorphae</taxon>
        <taxon>Cyprinodontiformes</taxon>
        <taxon>Goodeidae</taxon>
        <taxon>Ilyodon</taxon>
    </lineage>
</organism>
<feature type="transmembrane region" description="Helical" evidence="6">
    <location>
        <begin position="30"/>
        <end position="52"/>
    </location>
</feature>
<gene>
    <name evidence="7" type="ORF">ILYODFUR_007708</name>
</gene>
<keyword evidence="4" id="KW-0325">Glycoprotein</keyword>
<feature type="transmembrane region" description="Helical" evidence="6">
    <location>
        <begin position="174"/>
        <end position="198"/>
    </location>
</feature>
<keyword evidence="6" id="KW-0812">Transmembrane</keyword>
<accession>A0ABV0TWY5</accession>
<evidence type="ECO:0008006" key="9">
    <source>
        <dbReference type="Google" id="ProtNLM"/>
    </source>
</evidence>
<evidence type="ECO:0000256" key="3">
    <source>
        <dbReference type="ARBA" id="ARBA00023170"/>
    </source>
</evidence>
<dbReference type="SUPFAM" id="SSF81321">
    <property type="entry name" value="Family A G protein-coupled receptor-like"/>
    <property type="match status" value="1"/>
</dbReference>
<comment type="caution">
    <text evidence="7">The sequence shown here is derived from an EMBL/GenBank/DDBJ whole genome shotgun (WGS) entry which is preliminary data.</text>
</comment>
<proteinExistence type="predicted"/>
<feature type="transmembrane region" description="Helical" evidence="6">
    <location>
        <begin position="148"/>
        <end position="168"/>
    </location>
</feature>
<dbReference type="Gene3D" id="1.20.1070.10">
    <property type="entry name" value="Rhodopsin 7-helix transmembrane proteins"/>
    <property type="match status" value="1"/>
</dbReference>
<keyword evidence="2" id="KW-0297">G-protein coupled receptor</keyword>
<reference evidence="7 8" key="1">
    <citation type="submission" date="2021-06" db="EMBL/GenBank/DDBJ databases">
        <authorList>
            <person name="Palmer J.M."/>
        </authorList>
    </citation>
    <scope>NUCLEOTIDE SEQUENCE [LARGE SCALE GENOMIC DNA]</scope>
    <source>
        <strain evidence="8">if_2019</strain>
        <tissue evidence="7">Muscle</tissue>
    </source>
</reference>
<evidence type="ECO:0000256" key="4">
    <source>
        <dbReference type="ARBA" id="ARBA00023180"/>
    </source>
</evidence>
<sequence>MLANSSSNDSHPPFPKMSYSHCLITRPSTIIYTTFIVINVVLFLPLFILVLYHGLQQWWKNCSSTMSHSDSFTYHLVIMELIGVCGCIISFGGIYGGEIKAVKMGSTLFSFTWYGEGFFHILTCAEQYLAVVHPINYRSLRNKRGIKIRNIILVCVWLLCSLGLSLAIKENYIIMDSCIIILTITIVPFCSISVLRVLTQSGPAEQGSERVNQSKQRAFYTIVAILGVIALRLSWNVIFIVNTLEVISTNCIVMTCEVLFNLPSSLVLPLLFLQRAGKLVCCKNI</sequence>
<keyword evidence="8" id="KW-1185">Reference proteome</keyword>
<evidence type="ECO:0000313" key="8">
    <source>
        <dbReference type="Proteomes" id="UP001482620"/>
    </source>
</evidence>
<feature type="transmembrane region" description="Helical" evidence="6">
    <location>
        <begin position="247"/>
        <end position="273"/>
    </location>
</feature>
<keyword evidence="6" id="KW-0472">Membrane</keyword>
<evidence type="ECO:0000256" key="6">
    <source>
        <dbReference type="SAM" id="Phobius"/>
    </source>
</evidence>
<dbReference type="EMBL" id="JAHRIQ010046842">
    <property type="protein sequence ID" value="MEQ2235972.1"/>
    <property type="molecule type" value="Genomic_DNA"/>
</dbReference>
<evidence type="ECO:0000256" key="2">
    <source>
        <dbReference type="ARBA" id="ARBA00023040"/>
    </source>
</evidence>
<name>A0ABV0TWY5_9TELE</name>
<keyword evidence="5" id="KW-0807">Transducer</keyword>
<dbReference type="Proteomes" id="UP001482620">
    <property type="component" value="Unassembled WGS sequence"/>
</dbReference>
<evidence type="ECO:0000256" key="5">
    <source>
        <dbReference type="ARBA" id="ARBA00023224"/>
    </source>
</evidence>
<feature type="transmembrane region" description="Helical" evidence="6">
    <location>
        <begin position="72"/>
        <end position="95"/>
    </location>
</feature>